<organism evidence="1 2">
    <name type="scientific">Angiostrongylus cantonensis</name>
    <name type="common">Rat lungworm</name>
    <dbReference type="NCBI Taxonomy" id="6313"/>
    <lineage>
        <taxon>Eukaryota</taxon>
        <taxon>Metazoa</taxon>
        <taxon>Ecdysozoa</taxon>
        <taxon>Nematoda</taxon>
        <taxon>Chromadorea</taxon>
        <taxon>Rhabditida</taxon>
        <taxon>Rhabditina</taxon>
        <taxon>Rhabditomorpha</taxon>
        <taxon>Strongyloidea</taxon>
        <taxon>Metastrongylidae</taxon>
        <taxon>Angiostrongylus</taxon>
    </lineage>
</organism>
<accession>A0A0K0DDQ1</accession>
<protein>
    <submittedName>
        <fullName evidence="2">Uncharacterized protein</fullName>
    </submittedName>
</protein>
<dbReference type="Proteomes" id="UP000035642">
    <property type="component" value="Unassembled WGS sequence"/>
</dbReference>
<sequence>MEHQIIRELYRFTQISLQLAIHSFAITPPPHCRSLCSDRRTGWALDDHLLPEPVIESENGMSQDVEPSFD</sequence>
<keyword evidence="1" id="KW-1185">Reference proteome</keyword>
<dbReference type="WBParaSite" id="ACAC_0000888401-mRNA-1">
    <property type="protein sequence ID" value="ACAC_0000888401-mRNA-1"/>
    <property type="gene ID" value="ACAC_0000888401"/>
</dbReference>
<name>A0A0K0DDQ1_ANGCA</name>
<proteinExistence type="predicted"/>
<evidence type="ECO:0000313" key="2">
    <source>
        <dbReference type="WBParaSite" id="ACAC_0000888401-mRNA-1"/>
    </source>
</evidence>
<reference evidence="1" key="1">
    <citation type="submission" date="2012-09" db="EMBL/GenBank/DDBJ databases">
        <authorList>
            <person name="Martin A.A."/>
        </authorList>
    </citation>
    <scope>NUCLEOTIDE SEQUENCE</scope>
</reference>
<evidence type="ECO:0000313" key="1">
    <source>
        <dbReference type="Proteomes" id="UP000035642"/>
    </source>
</evidence>
<dbReference type="AlphaFoldDB" id="A0A0K0DDQ1"/>
<reference evidence="2" key="2">
    <citation type="submission" date="2017-02" db="UniProtKB">
        <authorList>
            <consortium name="WormBaseParasite"/>
        </authorList>
    </citation>
    <scope>IDENTIFICATION</scope>
</reference>